<dbReference type="Gene3D" id="2.130.10.10">
    <property type="entry name" value="YVTN repeat-like/Quinoprotein amine dehydrogenase"/>
    <property type="match status" value="1"/>
</dbReference>
<feature type="non-terminal residue" evidence="2">
    <location>
        <position position="200"/>
    </location>
</feature>
<dbReference type="SUPFAM" id="SSF50978">
    <property type="entry name" value="WD40 repeat-like"/>
    <property type="match status" value="1"/>
</dbReference>
<accession>A0ABN9W4Y6</accession>
<dbReference type="PROSITE" id="PS50294">
    <property type="entry name" value="WD_REPEATS_REGION"/>
    <property type="match status" value="1"/>
</dbReference>
<organism evidence="2 3">
    <name type="scientific">Prorocentrum cordatum</name>
    <dbReference type="NCBI Taxonomy" id="2364126"/>
    <lineage>
        <taxon>Eukaryota</taxon>
        <taxon>Sar</taxon>
        <taxon>Alveolata</taxon>
        <taxon>Dinophyceae</taxon>
        <taxon>Prorocentrales</taxon>
        <taxon>Prorocentraceae</taxon>
        <taxon>Prorocentrum</taxon>
    </lineage>
</organism>
<dbReference type="PROSITE" id="PS50082">
    <property type="entry name" value="WD_REPEATS_2"/>
    <property type="match status" value="1"/>
</dbReference>
<evidence type="ECO:0000313" key="3">
    <source>
        <dbReference type="Proteomes" id="UP001189429"/>
    </source>
</evidence>
<gene>
    <name evidence="2" type="ORF">PCOR1329_LOCUS63318</name>
</gene>
<evidence type="ECO:0000256" key="1">
    <source>
        <dbReference type="PROSITE-ProRule" id="PRU00221"/>
    </source>
</evidence>
<sequence length="200" mass="20469">MMLAAAGAATPPGRPAAHRGAFGEVGCLRVGQAANAVALAGHCRSAAVALQNHTLHCVRVWNVEEAALAARKAGAPHDAPVHCAEFSPDGARVIFGSADGTVSTWNFQTGEQEVRLGGHQGAVLGIRAGALLDTATFCAVSCGRDGTLRLWRLPAGAEARAAPASPAQDLRAALHASGALNRQLRRRLAEAEGCGPEFAS</sequence>
<keyword evidence="3" id="KW-1185">Reference proteome</keyword>
<proteinExistence type="predicted"/>
<dbReference type="EMBL" id="CAUYUJ010018037">
    <property type="protein sequence ID" value="CAK0880076.1"/>
    <property type="molecule type" value="Genomic_DNA"/>
</dbReference>
<name>A0ABN9W4Y6_9DINO</name>
<protein>
    <submittedName>
        <fullName evidence="2">Uncharacterized protein</fullName>
    </submittedName>
</protein>
<evidence type="ECO:0000313" key="2">
    <source>
        <dbReference type="EMBL" id="CAK0880076.1"/>
    </source>
</evidence>
<dbReference type="SMART" id="SM00320">
    <property type="entry name" value="WD40"/>
    <property type="match status" value="2"/>
</dbReference>
<dbReference type="InterPro" id="IPR001680">
    <property type="entry name" value="WD40_rpt"/>
</dbReference>
<dbReference type="Proteomes" id="UP001189429">
    <property type="component" value="Unassembled WGS sequence"/>
</dbReference>
<comment type="caution">
    <text evidence="2">The sequence shown here is derived from an EMBL/GenBank/DDBJ whole genome shotgun (WGS) entry which is preliminary data.</text>
</comment>
<dbReference type="InterPro" id="IPR036322">
    <property type="entry name" value="WD40_repeat_dom_sf"/>
</dbReference>
<dbReference type="InterPro" id="IPR015943">
    <property type="entry name" value="WD40/YVTN_repeat-like_dom_sf"/>
</dbReference>
<keyword evidence="1" id="KW-0853">WD repeat</keyword>
<dbReference type="PANTHER" id="PTHR19879:SF9">
    <property type="entry name" value="TRANSCRIPTION INITIATION FACTOR TFIID SUBUNIT 5"/>
    <property type="match status" value="1"/>
</dbReference>
<feature type="repeat" description="WD" evidence="1">
    <location>
        <begin position="74"/>
        <end position="115"/>
    </location>
</feature>
<dbReference type="Pfam" id="PF00400">
    <property type="entry name" value="WD40"/>
    <property type="match status" value="2"/>
</dbReference>
<dbReference type="PANTHER" id="PTHR19879">
    <property type="entry name" value="TRANSCRIPTION INITIATION FACTOR TFIID"/>
    <property type="match status" value="1"/>
</dbReference>
<reference evidence="2" key="1">
    <citation type="submission" date="2023-10" db="EMBL/GenBank/DDBJ databases">
        <authorList>
            <person name="Chen Y."/>
            <person name="Shah S."/>
            <person name="Dougan E. K."/>
            <person name="Thang M."/>
            <person name="Chan C."/>
        </authorList>
    </citation>
    <scope>NUCLEOTIDE SEQUENCE [LARGE SCALE GENOMIC DNA]</scope>
</reference>